<keyword evidence="5" id="KW-0812">Transmembrane</keyword>
<evidence type="ECO:0000256" key="3">
    <source>
        <dbReference type="PROSITE-ProRule" id="PRU00277"/>
    </source>
</evidence>
<evidence type="ECO:0000313" key="7">
    <source>
        <dbReference type="EMBL" id="TFJ88480.1"/>
    </source>
</evidence>
<keyword evidence="1" id="KW-0677">Repeat</keyword>
<dbReference type="PANTHER" id="PTHR46512">
    <property type="entry name" value="PEPTIDYLPROLYL ISOMERASE"/>
    <property type="match status" value="1"/>
</dbReference>
<keyword evidence="8" id="KW-1185">Reference proteome</keyword>
<dbReference type="PANTHER" id="PTHR46512:SF1">
    <property type="entry name" value="PEPTIDYLPROLYL ISOMERASE"/>
    <property type="match status" value="1"/>
</dbReference>
<dbReference type="OrthoDB" id="1902587at2759"/>
<dbReference type="InterPro" id="IPR046357">
    <property type="entry name" value="PPIase_dom_sf"/>
</dbReference>
<dbReference type="GO" id="GO:0012505">
    <property type="term" value="C:endomembrane system"/>
    <property type="evidence" value="ECO:0007669"/>
    <property type="project" value="TreeGrafter"/>
</dbReference>
<dbReference type="GO" id="GO:0044183">
    <property type="term" value="F:protein folding chaperone"/>
    <property type="evidence" value="ECO:0007669"/>
    <property type="project" value="TreeGrafter"/>
</dbReference>
<dbReference type="Gene3D" id="1.25.40.10">
    <property type="entry name" value="Tetratricopeptide repeat domain"/>
    <property type="match status" value="1"/>
</dbReference>
<gene>
    <name evidence="7" type="ORF">NSK_000054</name>
</gene>
<dbReference type="Gene3D" id="3.10.50.40">
    <property type="match status" value="1"/>
</dbReference>
<dbReference type="GO" id="GO:0005740">
    <property type="term" value="C:mitochondrial envelope"/>
    <property type="evidence" value="ECO:0007669"/>
    <property type="project" value="TreeGrafter"/>
</dbReference>
<sequence>MAEERGDELAGENLGFGFVPGEWNELIGEDIKYKVLTPGHGPIAEVQMMLRCKYVGRLRSTEQIFEVAEDTGYRIGESDTTPALELGLRHMRKGEKGMVHAEAKYGFGPPGRPVVAPGAEVAVPPDAALEYEIEVIDILPPFNPKDAPLEARLGETELKKRHGNGFFHHKDYTRAIRCYQAGLKALDAESVDGEEEDEEAYEAMVKMFCDVSNNLAAALIKLERWKDTKEVCVKVIEVDKDNVKALYRGGVAALRQDNFLEAELALKEAAKLAPKDKLIHAAVQELYRNRTQYIEKEKVMMKKMGGFLLTPAATGIEDKEGKEPIDTEEMDENAAQAHNEQIKGKDISDTMSEAKRDHSKVEAVDAVVREEEEENQSQTTAEDTDDAAPLEQENRPINPWLAWYISHYDWFVTAAFIILPLLFLWGDIKSSWARRLSEVGKGGGQEGSVGEL</sequence>
<dbReference type="Proteomes" id="UP000355283">
    <property type="component" value="Unassembled WGS sequence"/>
</dbReference>
<dbReference type="GO" id="GO:0005829">
    <property type="term" value="C:cytosol"/>
    <property type="evidence" value="ECO:0007669"/>
    <property type="project" value="TreeGrafter"/>
</dbReference>
<dbReference type="GO" id="GO:0003755">
    <property type="term" value="F:peptidyl-prolyl cis-trans isomerase activity"/>
    <property type="evidence" value="ECO:0007669"/>
    <property type="project" value="UniProtKB-KW"/>
</dbReference>
<evidence type="ECO:0000256" key="2">
    <source>
        <dbReference type="ARBA" id="ARBA00022803"/>
    </source>
</evidence>
<dbReference type="Pfam" id="PF00254">
    <property type="entry name" value="FKBP_C"/>
    <property type="match status" value="1"/>
</dbReference>
<dbReference type="EMBL" id="SDOX01000001">
    <property type="protein sequence ID" value="TFJ88480.1"/>
    <property type="molecule type" value="Genomic_DNA"/>
</dbReference>
<evidence type="ECO:0000259" key="6">
    <source>
        <dbReference type="PROSITE" id="PS50059"/>
    </source>
</evidence>
<dbReference type="InterPro" id="IPR019734">
    <property type="entry name" value="TPR_rpt"/>
</dbReference>
<evidence type="ECO:0000256" key="4">
    <source>
        <dbReference type="SAM" id="MobiDB-lite"/>
    </source>
</evidence>
<dbReference type="PROSITE" id="PS50059">
    <property type="entry name" value="FKBP_PPIASE"/>
    <property type="match status" value="1"/>
</dbReference>
<dbReference type="GO" id="GO:0016020">
    <property type="term" value="C:membrane"/>
    <property type="evidence" value="ECO:0007669"/>
    <property type="project" value="TreeGrafter"/>
</dbReference>
<comment type="caution">
    <text evidence="7">The sequence shown here is derived from an EMBL/GenBank/DDBJ whole genome shotgun (WGS) entry which is preliminary data.</text>
</comment>
<feature type="domain" description="PPIase FKBP-type" evidence="6">
    <location>
        <begin position="47"/>
        <end position="139"/>
    </location>
</feature>
<keyword evidence="3" id="KW-0697">Rotamase</keyword>
<feature type="region of interest" description="Disordered" evidence="4">
    <location>
        <begin position="367"/>
        <end position="392"/>
    </location>
</feature>
<organism evidence="7 8">
    <name type="scientific">Nannochloropsis salina CCMP1776</name>
    <dbReference type="NCBI Taxonomy" id="1027361"/>
    <lineage>
        <taxon>Eukaryota</taxon>
        <taxon>Sar</taxon>
        <taxon>Stramenopiles</taxon>
        <taxon>Ochrophyta</taxon>
        <taxon>Eustigmatophyceae</taxon>
        <taxon>Eustigmatales</taxon>
        <taxon>Monodopsidaceae</taxon>
        <taxon>Microchloropsis</taxon>
        <taxon>Microchloropsis salina</taxon>
    </lineage>
</organism>
<name>A0A4D9DAJ0_9STRA</name>
<accession>A0A4D9DAJ0</accession>
<keyword evidence="5" id="KW-1133">Transmembrane helix</keyword>
<dbReference type="SMART" id="SM00028">
    <property type="entry name" value="TPR"/>
    <property type="match status" value="3"/>
</dbReference>
<evidence type="ECO:0000313" key="8">
    <source>
        <dbReference type="Proteomes" id="UP000355283"/>
    </source>
</evidence>
<reference evidence="7 8" key="1">
    <citation type="submission" date="2019-01" db="EMBL/GenBank/DDBJ databases">
        <title>Nuclear Genome Assembly of the Microalgal Biofuel strain Nannochloropsis salina CCMP1776.</title>
        <authorList>
            <person name="Hovde B."/>
        </authorList>
    </citation>
    <scope>NUCLEOTIDE SEQUENCE [LARGE SCALE GENOMIC DNA]</scope>
    <source>
        <strain evidence="7 8">CCMP1776</strain>
    </source>
</reference>
<keyword evidence="5" id="KW-0472">Membrane</keyword>
<protein>
    <recommendedName>
        <fullName evidence="3">peptidylprolyl isomerase</fullName>
        <ecNumber evidence="3">5.2.1.8</ecNumber>
    </recommendedName>
</protein>
<dbReference type="InterPro" id="IPR050754">
    <property type="entry name" value="FKBP4/5/8-like"/>
</dbReference>
<comment type="catalytic activity">
    <reaction evidence="3">
        <text>[protein]-peptidylproline (omega=180) = [protein]-peptidylproline (omega=0)</text>
        <dbReference type="Rhea" id="RHEA:16237"/>
        <dbReference type="Rhea" id="RHEA-COMP:10747"/>
        <dbReference type="Rhea" id="RHEA-COMP:10748"/>
        <dbReference type="ChEBI" id="CHEBI:83833"/>
        <dbReference type="ChEBI" id="CHEBI:83834"/>
        <dbReference type="EC" id="5.2.1.8"/>
    </reaction>
</comment>
<dbReference type="SUPFAM" id="SSF54534">
    <property type="entry name" value="FKBP-like"/>
    <property type="match status" value="1"/>
</dbReference>
<feature type="transmembrane region" description="Helical" evidence="5">
    <location>
        <begin position="400"/>
        <end position="425"/>
    </location>
</feature>
<dbReference type="InterPro" id="IPR001179">
    <property type="entry name" value="PPIase_FKBP_dom"/>
</dbReference>
<proteinExistence type="predicted"/>
<keyword evidence="3" id="KW-0413">Isomerase</keyword>
<dbReference type="InterPro" id="IPR011990">
    <property type="entry name" value="TPR-like_helical_dom_sf"/>
</dbReference>
<dbReference type="SUPFAM" id="SSF48452">
    <property type="entry name" value="TPR-like"/>
    <property type="match status" value="1"/>
</dbReference>
<dbReference type="EC" id="5.2.1.8" evidence="3"/>
<dbReference type="AlphaFoldDB" id="A0A4D9DAJ0"/>
<keyword evidence="2" id="KW-0802">TPR repeat</keyword>
<evidence type="ECO:0000256" key="1">
    <source>
        <dbReference type="ARBA" id="ARBA00022737"/>
    </source>
</evidence>
<evidence type="ECO:0000256" key="5">
    <source>
        <dbReference type="SAM" id="Phobius"/>
    </source>
</evidence>